<evidence type="ECO:0000313" key="3">
    <source>
        <dbReference type="Proteomes" id="UP000003536"/>
    </source>
</evidence>
<feature type="region of interest" description="Disordered" evidence="1">
    <location>
        <begin position="20"/>
        <end position="39"/>
    </location>
</feature>
<evidence type="ECO:0000256" key="1">
    <source>
        <dbReference type="SAM" id="MobiDB-lite"/>
    </source>
</evidence>
<comment type="caution">
    <text evidence="2">The sequence shown here is derived from an EMBL/GenBank/DDBJ whole genome shotgun (WGS) entry which is preliminary data.</text>
</comment>
<feature type="non-terminal residue" evidence="2">
    <location>
        <position position="1"/>
    </location>
</feature>
<sequence length="39" mass="4681">DKTLRRTLFFENKTCQKQRHGISPVTQYQSNTHQRGFKT</sequence>
<gene>
    <name evidence="2" type="ORF">LTSEWAN_2516</name>
</gene>
<accession>G5SBI0</accession>
<protein>
    <submittedName>
        <fullName evidence="2">Uncharacterized protein</fullName>
    </submittedName>
</protein>
<dbReference type="EMBL" id="AFCX01000853">
    <property type="protein sequence ID" value="EHD03230.1"/>
    <property type="molecule type" value="Genomic_DNA"/>
</dbReference>
<dbReference type="AlphaFoldDB" id="G5SBI0"/>
<feature type="compositionally biased region" description="Polar residues" evidence="1">
    <location>
        <begin position="24"/>
        <end position="39"/>
    </location>
</feature>
<proteinExistence type="predicted"/>
<organism evidence="2 3">
    <name type="scientific">Salmonella enterica subsp. enterica serovar Wandsworth str. A4-580</name>
    <dbReference type="NCBI Taxonomy" id="913086"/>
    <lineage>
        <taxon>Bacteria</taxon>
        <taxon>Pseudomonadati</taxon>
        <taxon>Pseudomonadota</taxon>
        <taxon>Gammaproteobacteria</taxon>
        <taxon>Enterobacterales</taxon>
        <taxon>Enterobacteriaceae</taxon>
        <taxon>Salmonella</taxon>
    </lineage>
</organism>
<evidence type="ECO:0000313" key="2">
    <source>
        <dbReference type="EMBL" id="EHD03230.1"/>
    </source>
</evidence>
<name>G5SBI0_SALET</name>
<dbReference type="Proteomes" id="UP000003536">
    <property type="component" value="Unassembled WGS sequence"/>
</dbReference>
<reference evidence="2 3" key="1">
    <citation type="journal article" date="2011" name="BMC Genomics">
        <title>Genome sequencing reveals diversification of virulence factor content and possible host adaptation in distinct subpopulations of Salmonella enterica.</title>
        <authorList>
            <person name="den Bakker H.C."/>
            <person name="Moreno Switt A.I."/>
            <person name="Govoni G."/>
            <person name="Cummings C.A."/>
            <person name="Ranieri M.L."/>
            <person name="Degoricija L."/>
            <person name="Hoelzer K."/>
            <person name="Rodriguez-Rivera L.D."/>
            <person name="Brown S."/>
            <person name="Bolchacova E."/>
            <person name="Furtado M.R."/>
            <person name="Wiedmann M."/>
        </authorList>
    </citation>
    <scope>NUCLEOTIDE SEQUENCE [LARGE SCALE GENOMIC DNA]</scope>
    <source>
        <strain evidence="2 3">A4-580</strain>
    </source>
</reference>